<evidence type="ECO:0000256" key="5">
    <source>
        <dbReference type="ARBA" id="ARBA00022519"/>
    </source>
</evidence>
<dbReference type="GO" id="GO:0015627">
    <property type="term" value="C:type II protein secretion system complex"/>
    <property type="evidence" value="ECO:0007669"/>
    <property type="project" value="InterPro"/>
</dbReference>
<keyword evidence="13" id="KW-1185">Reference proteome</keyword>
<keyword evidence="8" id="KW-0472">Membrane</keyword>
<dbReference type="GO" id="GO:0005886">
    <property type="term" value="C:plasma membrane"/>
    <property type="evidence" value="ECO:0007669"/>
    <property type="project" value="UniProtKB-SubCell"/>
</dbReference>
<evidence type="ECO:0000256" key="7">
    <source>
        <dbReference type="ARBA" id="ARBA00022989"/>
    </source>
</evidence>
<proteinExistence type="inferred from homology"/>
<reference evidence="12 13" key="1">
    <citation type="submission" date="2020-05" db="EMBL/GenBank/DDBJ databases">
        <title>Complete closed genome sequence of Defluviicoccus vanus.</title>
        <authorList>
            <person name="Bessarab I."/>
            <person name="Arumugam K."/>
            <person name="Maszenan A.M."/>
            <person name="Seviour R.J."/>
            <person name="Williams R.B."/>
        </authorList>
    </citation>
    <scope>NUCLEOTIDE SEQUENCE [LARGE SCALE GENOMIC DNA]</scope>
    <source>
        <strain evidence="12 13">Ben 114</strain>
    </source>
</reference>
<protein>
    <recommendedName>
        <fullName evidence="2">Type II secretion system protein H</fullName>
    </recommendedName>
    <alternativeName>
        <fullName evidence="10">General secretion pathway protein H</fullName>
    </alternativeName>
</protein>
<dbReference type="AlphaFoldDB" id="A0A7H1MYC5"/>
<evidence type="ECO:0000256" key="6">
    <source>
        <dbReference type="ARBA" id="ARBA00022692"/>
    </source>
</evidence>
<keyword evidence="6" id="KW-0812">Transmembrane</keyword>
<name>A0A7H1MYC5_9PROT</name>
<accession>A0A7H1MYC5</accession>
<evidence type="ECO:0000256" key="8">
    <source>
        <dbReference type="ARBA" id="ARBA00023136"/>
    </source>
</evidence>
<keyword evidence="7" id="KW-1133">Transmembrane helix</keyword>
<evidence type="ECO:0000313" key="13">
    <source>
        <dbReference type="Proteomes" id="UP000516369"/>
    </source>
</evidence>
<sequence length="137" mass="14497">MMMILAMVTAVTLPSIGGRLSAARERTAARDLATVLRQTRGAAIAGNRDLALTIDTNALTYATDGRPAHHLPEGLNVSLFAAETERLGRTAGRIRFFPDGSSTGGEVTLTSAKQTYLVRVDWLTGRADVVEAGDGGR</sequence>
<gene>
    <name evidence="12" type="ORF">HQ394_02645</name>
</gene>
<evidence type="ECO:0000256" key="4">
    <source>
        <dbReference type="ARBA" id="ARBA00022481"/>
    </source>
</evidence>
<comment type="similarity">
    <text evidence="9">Belongs to the GSP H family.</text>
</comment>
<keyword evidence="4" id="KW-0488">Methylation</keyword>
<dbReference type="GO" id="GO:0015628">
    <property type="term" value="P:protein secretion by the type II secretion system"/>
    <property type="evidence" value="ECO:0007669"/>
    <property type="project" value="InterPro"/>
</dbReference>
<dbReference type="Proteomes" id="UP000516369">
    <property type="component" value="Chromosome"/>
</dbReference>
<evidence type="ECO:0000256" key="3">
    <source>
        <dbReference type="ARBA" id="ARBA00022475"/>
    </source>
</evidence>
<feature type="domain" description="General secretion pathway GspH" evidence="11">
    <location>
        <begin position="28"/>
        <end position="123"/>
    </location>
</feature>
<organism evidence="12 13">
    <name type="scientific">Defluviicoccus vanus</name>
    <dbReference type="NCBI Taxonomy" id="111831"/>
    <lineage>
        <taxon>Bacteria</taxon>
        <taxon>Pseudomonadati</taxon>
        <taxon>Pseudomonadota</taxon>
        <taxon>Alphaproteobacteria</taxon>
        <taxon>Rhodospirillales</taxon>
        <taxon>Rhodospirillaceae</taxon>
        <taxon>Defluviicoccus</taxon>
    </lineage>
</organism>
<evidence type="ECO:0000256" key="2">
    <source>
        <dbReference type="ARBA" id="ARBA00021549"/>
    </source>
</evidence>
<comment type="subcellular location">
    <subcellularLocation>
        <location evidence="1">Cell inner membrane</location>
        <topology evidence="1">Single-pass membrane protein</topology>
    </subcellularLocation>
</comment>
<dbReference type="InterPro" id="IPR022346">
    <property type="entry name" value="T2SS_GspH"/>
</dbReference>
<keyword evidence="3" id="KW-1003">Cell membrane</keyword>
<evidence type="ECO:0000256" key="1">
    <source>
        <dbReference type="ARBA" id="ARBA00004377"/>
    </source>
</evidence>
<keyword evidence="5" id="KW-0997">Cell inner membrane</keyword>
<dbReference type="KEGG" id="dvn:HQ394_02645"/>
<evidence type="ECO:0000259" key="11">
    <source>
        <dbReference type="Pfam" id="PF12019"/>
    </source>
</evidence>
<evidence type="ECO:0000256" key="9">
    <source>
        <dbReference type="ARBA" id="ARBA00025772"/>
    </source>
</evidence>
<dbReference type="InterPro" id="IPR045584">
    <property type="entry name" value="Pilin-like"/>
</dbReference>
<evidence type="ECO:0000256" key="10">
    <source>
        <dbReference type="ARBA" id="ARBA00030775"/>
    </source>
</evidence>
<dbReference type="EMBL" id="CP053923">
    <property type="protein sequence ID" value="QNT68461.1"/>
    <property type="molecule type" value="Genomic_DNA"/>
</dbReference>
<evidence type="ECO:0000313" key="12">
    <source>
        <dbReference type="EMBL" id="QNT68461.1"/>
    </source>
</evidence>
<dbReference type="SUPFAM" id="SSF54523">
    <property type="entry name" value="Pili subunits"/>
    <property type="match status" value="1"/>
</dbReference>
<dbReference type="Pfam" id="PF12019">
    <property type="entry name" value="GspH"/>
    <property type="match status" value="1"/>
</dbReference>